<organism evidence="4 5">
    <name type="scientific">Nitrospirillum amazonense</name>
    <dbReference type="NCBI Taxonomy" id="28077"/>
    <lineage>
        <taxon>Bacteria</taxon>
        <taxon>Pseudomonadati</taxon>
        <taxon>Pseudomonadota</taxon>
        <taxon>Alphaproteobacteria</taxon>
        <taxon>Rhodospirillales</taxon>
        <taxon>Azospirillaceae</taxon>
        <taxon>Nitrospirillum</taxon>
    </lineage>
</organism>
<protein>
    <submittedName>
        <fullName evidence="4">Aspartyl protease</fullName>
    </submittedName>
</protein>
<evidence type="ECO:0000259" key="3">
    <source>
        <dbReference type="PROSITE" id="PS50175"/>
    </source>
</evidence>
<evidence type="ECO:0000313" key="5">
    <source>
        <dbReference type="Proteomes" id="UP000315751"/>
    </source>
</evidence>
<dbReference type="Pfam" id="PF13650">
    <property type="entry name" value="Asp_protease_2"/>
    <property type="match status" value="2"/>
</dbReference>
<keyword evidence="2" id="KW-0732">Signal</keyword>
<evidence type="ECO:0000256" key="2">
    <source>
        <dbReference type="SAM" id="SignalP"/>
    </source>
</evidence>
<comment type="caution">
    <text evidence="4">The sequence shown here is derived from an EMBL/GenBank/DDBJ whole genome shotgun (WGS) entry which is preliminary data.</text>
</comment>
<gene>
    <name evidence="4" type="ORF">FBZ90_107150</name>
</gene>
<dbReference type="SUPFAM" id="SSF50630">
    <property type="entry name" value="Acid proteases"/>
    <property type="match status" value="2"/>
</dbReference>
<dbReference type="InterPro" id="IPR034122">
    <property type="entry name" value="Retropepsin-like_bacterial"/>
</dbReference>
<dbReference type="PROSITE" id="PS50175">
    <property type="entry name" value="ASP_PROT_RETROV"/>
    <property type="match status" value="2"/>
</dbReference>
<dbReference type="Proteomes" id="UP000315751">
    <property type="component" value="Unassembled WGS sequence"/>
</dbReference>
<name>A0A560H673_9PROT</name>
<dbReference type="AlphaFoldDB" id="A0A560H673"/>
<dbReference type="InterPro" id="IPR001995">
    <property type="entry name" value="Peptidase_A2_cat"/>
</dbReference>
<feature type="signal peptide" evidence="2">
    <location>
        <begin position="1"/>
        <end position="31"/>
    </location>
</feature>
<evidence type="ECO:0000256" key="1">
    <source>
        <dbReference type="ARBA" id="ARBA00022801"/>
    </source>
</evidence>
<dbReference type="GO" id="GO:0006508">
    <property type="term" value="P:proteolysis"/>
    <property type="evidence" value="ECO:0007669"/>
    <property type="project" value="UniProtKB-KW"/>
</dbReference>
<accession>A0A560H673</accession>
<keyword evidence="5" id="KW-1185">Reference proteome</keyword>
<dbReference type="CDD" id="cd05483">
    <property type="entry name" value="retropepsin_like_bacteria"/>
    <property type="match status" value="1"/>
</dbReference>
<feature type="domain" description="Peptidase A2" evidence="3">
    <location>
        <begin position="63"/>
        <end position="148"/>
    </location>
</feature>
<feature type="domain" description="Peptidase A2" evidence="3">
    <location>
        <begin position="209"/>
        <end position="249"/>
    </location>
</feature>
<keyword evidence="1" id="KW-0378">Hydrolase</keyword>
<dbReference type="GO" id="GO:0004190">
    <property type="term" value="F:aspartic-type endopeptidase activity"/>
    <property type="evidence" value="ECO:0007669"/>
    <property type="project" value="InterPro"/>
</dbReference>
<dbReference type="InterPro" id="IPR021109">
    <property type="entry name" value="Peptidase_aspartic_dom_sf"/>
</dbReference>
<proteinExistence type="predicted"/>
<keyword evidence="4" id="KW-0645">Protease</keyword>
<reference evidence="4 5" key="1">
    <citation type="submission" date="2019-06" db="EMBL/GenBank/DDBJ databases">
        <title>Genomic Encyclopedia of Type Strains, Phase IV (KMG-V): Genome sequencing to study the core and pangenomes of soil and plant-associated prokaryotes.</title>
        <authorList>
            <person name="Whitman W."/>
        </authorList>
    </citation>
    <scope>NUCLEOTIDE SEQUENCE [LARGE SCALE GENOMIC DNA]</scope>
    <source>
        <strain evidence="4 5">BR 11622</strain>
    </source>
</reference>
<sequence length="355" mass="37352">MGFGFKAWGGAGRLAGLGLMGLALAAAPAQAAPKCQFAKVASLPVKMEGNRPLIQGSINGQPVYFLVDTGSFASLLFRGSAEKLGLRLNTVEGATVYGVGGGSDVWITTVDNLTLDAASVKNLKLNVVGSNQGGDGPVTTAGVLGEDLLRQFDVEMDLSHGKINLYDTKNCDDVDLIPWDDPFTVAEFPTVTREHADIQVMVEVNGEHVRADLDSGAYYSILTKADAARAGVGPDSPGVVEVGRVGGIGARREQTWIGTFDSFSIGEETIRHPKMRFGDMFKHSALTPTGSHIQTQVMPAGMLLGADFLRAHHVMIAHSQGKLYVSYVGGTVFQTDQPAPATSAPTNPAPSSPSP</sequence>
<dbReference type="Gene3D" id="2.40.70.10">
    <property type="entry name" value="Acid Proteases"/>
    <property type="match status" value="2"/>
</dbReference>
<dbReference type="EMBL" id="VITR01000007">
    <property type="protein sequence ID" value="TWB41778.1"/>
    <property type="molecule type" value="Genomic_DNA"/>
</dbReference>
<feature type="chain" id="PRO_5022046447" evidence="2">
    <location>
        <begin position="32"/>
        <end position="355"/>
    </location>
</feature>
<evidence type="ECO:0000313" key="4">
    <source>
        <dbReference type="EMBL" id="TWB41778.1"/>
    </source>
</evidence>
<dbReference type="RefSeq" id="WP_186455797.1">
    <property type="nucleotide sequence ID" value="NZ_VITR01000007.1"/>
</dbReference>